<dbReference type="Proteomes" id="UP000442533">
    <property type="component" value="Unassembled WGS sequence"/>
</dbReference>
<accession>A0A844H8L8</accession>
<name>A0A844H8L8_9RHOB</name>
<evidence type="ECO:0000313" key="2">
    <source>
        <dbReference type="EMBL" id="MTH34768.1"/>
    </source>
</evidence>
<feature type="transmembrane region" description="Helical" evidence="1">
    <location>
        <begin position="22"/>
        <end position="39"/>
    </location>
</feature>
<keyword evidence="1" id="KW-0472">Membrane</keyword>
<dbReference type="EMBL" id="WMIF01000010">
    <property type="protein sequence ID" value="MTH34768.1"/>
    <property type="molecule type" value="Genomic_DNA"/>
</dbReference>
<keyword evidence="3" id="KW-1185">Reference proteome</keyword>
<reference evidence="2 3" key="1">
    <citation type="submission" date="2019-11" db="EMBL/GenBank/DDBJ databases">
        <authorList>
            <person name="Dong K."/>
        </authorList>
    </citation>
    <scope>NUCLEOTIDE SEQUENCE [LARGE SCALE GENOMIC DNA]</scope>
    <source>
        <strain evidence="2 3">JCM 17370</strain>
    </source>
</reference>
<sequence length="173" mass="19629">MILSIIWFVLELYDQSFPMEPIVVFVGGIATLLASYWPWAPHYTDRRLKGRASIDYMSNNQEFIIGREELSFTLKFSKASDERIHIYRDPSDIEAVALVHGAGLPSEVRDAKALDYSNRVISPAEGDVVVLRNIHGHYAAMVVCDVRDSTRNDDRDEVTISWVINPEHGTDFS</sequence>
<evidence type="ECO:0000256" key="1">
    <source>
        <dbReference type="SAM" id="Phobius"/>
    </source>
</evidence>
<gene>
    <name evidence="2" type="ORF">GL279_09160</name>
</gene>
<keyword evidence="1" id="KW-0812">Transmembrane</keyword>
<proteinExistence type="predicted"/>
<evidence type="ECO:0000313" key="3">
    <source>
        <dbReference type="Proteomes" id="UP000442533"/>
    </source>
</evidence>
<protein>
    <submittedName>
        <fullName evidence="2">Uncharacterized protein</fullName>
    </submittedName>
</protein>
<dbReference type="AlphaFoldDB" id="A0A844H8L8"/>
<organism evidence="2 3">
    <name type="scientific">Paracoccus limosus</name>
    <dbReference type="NCBI Taxonomy" id="913252"/>
    <lineage>
        <taxon>Bacteria</taxon>
        <taxon>Pseudomonadati</taxon>
        <taxon>Pseudomonadota</taxon>
        <taxon>Alphaproteobacteria</taxon>
        <taxon>Rhodobacterales</taxon>
        <taxon>Paracoccaceae</taxon>
        <taxon>Paracoccus</taxon>
    </lineage>
</organism>
<keyword evidence="1" id="KW-1133">Transmembrane helix</keyword>
<comment type="caution">
    <text evidence="2">The sequence shown here is derived from an EMBL/GenBank/DDBJ whole genome shotgun (WGS) entry which is preliminary data.</text>
</comment>